<dbReference type="EMBL" id="AGYT01000008">
    <property type="protein sequence ID" value="ENZ02216.1"/>
    <property type="molecule type" value="Genomic_DNA"/>
</dbReference>
<keyword evidence="1" id="KW-1133">Transmembrane helix</keyword>
<reference evidence="2 3" key="1">
    <citation type="submission" date="2013-01" db="EMBL/GenBank/DDBJ databases">
        <title>The Genome Sequence of Clostridium colicanis 209318.</title>
        <authorList>
            <consortium name="The Broad Institute Genome Sequencing Platform"/>
            <person name="Earl A."/>
            <person name="Ward D."/>
            <person name="Feldgarden M."/>
            <person name="Gevers D."/>
            <person name="Courvalin P."/>
            <person name="Lambert T."/>
            <person name="Walker B."/>
            <person name="Young S.K."/>
            <person name="Zeng Q."/>
            <person name="Gargeya S."/>
            <person name="Fitzgerald M."/>
            <person name="Haas B."/>
            <person name="Abouelleil A."/>
            <person name="Alvarado L."/>
            <person name="Arachchi H.M."/>
            <person name="Berlin A.M."/>
            <person name="Chapman S.B."/>
            <person name="Dewar J."/>
            <person name="Goldberg J."/>
            <person name="Griggs A."/>
            <person name="Gujja S."/>
            <person name="Hansen M."/>
            <person name="Howarth C."/>
            <person name="Imamovic A."/>
            <person name="Larimer J."/>
            <person name="McCowan C."/>
            <person name="Murphy C."/>
            <person name="Neiman D."/>
            <person name="Pearson M."/>
            <person name="Priest M."/>
            <person name="Roberts A."/>
            <person name="Saif S."/>
            <person name="Shea T."/>
            <person name="Sisk P."/>
            <person name="Sykes S."/>
            <person name="Wortman J."/>
            <person name="Nusbaum C."/>
            <person name="Birren B."/>
        </authorList>
    </citation>
    <scope>NUCLEOTIDE SEQUENCE [LARGE SCALE GENOMIC DNA]</scope>
    <source>
        <strain evidence="2 3">209318</strain>
    </source>
</reference>
<dbReference type="PATRIC" id="fig|999411.4.peg.1427"/>
<keyword evidence="3" id="KW-1185">Reference proteome</keyword>
<gene>
    <name evidence="2" type="ORF">HMPREF1092_01451</name>
</gene>
<dbReference type="InterPro" id="IPR010897">
    <property type="entry name" value="Spore_II_P"/>
</dbReference>
<sequence>MSSAALGVKNSKRKKKGFNLDFSILGLLIILLIFFGRCFNVMANSFERGGLAYVQMLNYGLPLVEELTYDEEDFAESEMSLKNVALEAIGLSEIGPQSILNGELPFVKTNSTIAKNDIPNYDDFKLGDEAVSKYDKNEKGPYNEKLKEELKNNKPKILIYNTHSTENYSDSKKFTTNSEHNVVGVVEVIAKELKEKYGIEVIHDKTVHDISYNGAYLRTQETIKRYVNKYGNDFDLVLDIHRDGVKDLSLKAPFYTKINGDDLAKIMFVNSKSSPFFSYNDKVAREMIKISDKLFPGLTRQSEPMTYNHGKYGLAQQIAKNSVLIEVGANSNTSKEAQNTGKYIARIIAEYINNK</sequence>
<protein>
    <submittedName>
        <fullName evidence="2">Stage II sporulation protein P</fullName>
    </submittedName>
</protein>
<accession>N9WGN2</accession>
<organism evidence="2 3">
    <name type="scientific">Clostridium thermobutyricum</name>
    <dbReference type="NCBI Taxonomy" id="29372"/>
    <lineage>
        <taxon>Bacteria</taxon>
        <taxon>Bacillati</taxon>
        <taxon>Bacillota</taxon>
        <taxon>Clostridia</taxon>
        <taxon>Eubacteriales</taxon>
        <taxon>Clostridiaceae</taxon>
        <taxon>Clostridium</taxon>
    </lineage>
</organism>
<dbReference type="NCBIfam" id="TIGR02867">
    <property type="entry name" value="spore_II_P"/>
    <property type="match status" value="1"/>
</dbReference>
<dbReference type="AlphaFoldDB" id="N9WGN2"/>
<keyword evidence="1" id="KW-0812">Transmembrane</keyword>
<name>N9WGN2_9CLOT</name>
<dbReference type="RefSeq" id="WP_002597952.1">
    <property type="nucleotide sequence ID" value="NZ_KB850956.1"/>
</dbReference>
<evidence type="ECO:0000256" key="1">
    <source>
        <dbReference type="SAM" id="Phobius"/>
    </source>
</evidence>
<dbReference type="HOGENOM" id="CLU_040895_2_0_9"/>
<keyword evidence="1" id="KW-0472">Membrane</keyword>
<feature type="transmembrane region" description="Helical" evidence="1">
    <location>
        <begin position="18"/>
        <end position="36"/>
    </location>
</feature>
<dbReference type="Pfam" id="PF07454">
    <property type="entry name" value="SpoIIP"/>
    <property type="match status" value="1"/>
</dbReference>
<dbReference type="Proteomes" id="UP000013097">
    <property type="component" value="Unassembled WGS sequence"/>
</dbReference>
<comment type="caution">
    <text evidence="2">The sequence shown here is derived from an EMBL/GenBank/DDBJ whole genome shotgun (WGS) entry which is preliminary data.</text>
</comment>
<evidence type="ECO:0000313" key="2">
    <source>
        <dbReference type="EMBL" id="ENZ02216.1"/>
    </source>
</evidence>
<dbReference type="eggNOG" id="COG0860">
    <property type="taxonomic scope" value="Bacteria"/>
</dbReference>
<proteinExistence type="predicted"/>
<evidence type="ECO:0000313" key="3">
    <source>
        <dbReference type="Proteomes" id="UP000013097"/>
    </source>
</evidence>